<dbReference type="Gene3D" id="3.90.1150.10">
    <property type="entry name" value="Aspartate Aminotransferase, domain 1"/>
    <property type="match status" value="1"/>
</dbReference>
<dbReference type="RefSeq" id="XP_037144797.1">
    <property type="nucleotide sequence ID" value="XM_037288902.1"/>
</dbReference>
<dbReference type="InterPro" id="IPR015422">
    <property type="entry name" value="PyrdxlP-dep_Trfase_small"/>
</dbReference>
<evidence type="ECO:0000313" key="14">
    <source>
        <dbReference type="Proteomes" id="UP000509704"/>
    </source>
</evidence>
<dbReference type="Gene3D" id="3.40.640.10">
    <property type="entry name" value="Type I PLP-dependent aspartate aminotransferase-like (Major domain)"/>
    <property type="match status" value="1"/>
</dbReference>
<dbReference type="GO" id="GO:0019346">
    <property type="term" value="P:transsulfuration"/>
    <property type="evidence" value="ECO:0007669"/>
    <property type="project" value="InterPro"/>
</dbReference>
<keyword evidence="4" id="KW-0663">Pyridoxal phosphate</keyword>
<dbReference type="AlphaFoldDB" id="A0A7H9B374"/>
<comment type="function">
    <text evidence="7">Catalyzes the formation of L-cystathionine from O-succinyl-L-homoserine (OSHS) and L-cysteine, via a gamma-replacement reaction. In the absence of thiol, catalyzes gamma-elimination to form 2-oxobutanoate, succinate and ammonia.</text>
</comment>
<evidence type="ECO:0000256" key="5">
    <source>
        <dbReference type="ARBA" id="ARBA00023167"/>
    </source>
</evidence>
<evidence type="ECO:0000256" key="2">
    <source>
        <dbReference type="ARBA" id="ARBA00022605"/>
    </source>
</evidence>
<dbReference type="KEGG" id="zmk:HG535_0E01540"/>
<comment type="pathway">
    <text evidence="8">Amino-acid biosynthesis; L-methionine biosynthesis via de novo pathway; L-cystathionine from O-succinyl-L-homoserine: step 1/1.</text>
</comment>
<dbReference type="GO" id="GO:0003962">
    <property type="term" value="F:cystathionine gamma-synthase activity"/>
    <property type="evidence" value="ECO:0007669"/>
    <property type="project" value="UniProtKB-EC"/>
</dbReference>
<keyword evidence="5" id="KW-0486">Methionine biosynthesis</keyword>
<keyword evidence="3" id="KW-0808">Transferase</keyword>
<dbReference type="PROSITE" id="PS00868">
    <property type="entry name" value="CYS_MET_METAB_PP"/>
    <property type="match status" value="1"/>
</dbReference>
<evidence type="ECO:0000256" key="6">
    <source>
        <dbReference type="ARBA" id="ARBA00051441"/>
    </source>
</evidence>
<dbReference type="EMBL" id="CP058608">
    <property type="protein sequence ID" value="QLG73070.1"/>
    <property type="molecule type" value="Genomic_DNA"/>
</dbReference>
<dbReference type="PANTHER" id="PTHR42699:SF1">
    <property type="entry name" value="CYSTATHIONINE GAMMA-SYNTHASE-RELATED"/>
    <property type="match status" value="1"/>
</dbReference>
<dbReference type="GO" id="GO:0030170">
    <property type="term" value="F:pyridoxal phosphate binding"/>
    <property type="evidence" value="ECO:0007669"/>
    <property type="project" value="InterPro"/>
</dbReference>
<comment type="similarity">
    <text evidence="9">Belongs to the trans-sulfuration enzymes family. MET7 subfamily.</text>
</comment>
<dbReference type="SUPFAM" id="SSF53383">
    <property type="entry name" value="PLP-dependent transferases"/>
    <property type="match status" value="1"/>
</dbReference>
<comment type="catalytic activity">
    <reaction evidence="6">
        <text>O-succinyl-L-homoserine + L-cysteine = L,L-cystathionine + succinate + H(+)</text>
        <dbReference type="Rhea" id="RHEA:20397"/>
        <dbReference type="ChEBI" id="CHEBI:15378"/>
        <dbReference type="ChEBI" id="CHEBI:30031"/>
        <dbReference type="ChEBI" id="CHEBI:35235"/>
        <dbReference type="ChEBI" id="CHEBI:57661"/>
        <dbReference type="ChEBI" id="CHEBI:58161"/>
        <dbReference type="EC" id="2.5.1.48"/>
    </reaction>
</comment>
<protein>
    <recommendedName>
        <fullName evidence="10">cystathionine gamma-synthase</fullName>
        <ecNumber evidence="10">2.5.1.48</ecNumber>
    </recommendedName>
    <alternativeName>
        <fullName evidence="11">O-succinylhomoserine (thiol)-lyase</fullName>
    </alternativeName>
</protein>
<gene>
    <name evidence="13" type="ORF">HG535_0E01540</name>
</gene>
<evidence type="ECO:0000256" key="4">
    <source>
        <dbReference type="ARBA" id="ARBA00022898"/>
    </source>
</evidence>
<feature type="compositionally biased region" description="Basic and acidic residues" evidence="12">
    <location>
        <begin position="235"/>
        <end position="246"/>
    </location>
</feature>
<dbReference type="InterPro" id="IPR015421">
    <property type="entry name" value="PyrdxlP-dep_Trfase_major"/>
</dbReference>
<feature type="region of interest" description="Disordered" evidence="12">
    <location>
        <begin position="235"/>
        <end position="271"/>
    </location>
</feature>
<feature type="compositionally biased region" description="Acidic residues" evidence="12">
    <location>
        <begin position="253"/>
        <end position="263"/>
    </location>
</feature>
<dbReference type="OrthoDB" id="10047078at2759"/>
<evidence type="ECO:0000256" key="10">
    <source>
        <dbReference type="ARBA" id="ARBA00066530"/>
    </source>
</evidence>
<evidence type="ECO:0000313" key="13">
    <source>
        <dbReference type="EMBL" id="QLG73070.1"/>
    </source>
</evidence>
<evidence type="ECO:0000256" key="9">
    <source>
        <dbReference type="ARBA" id="ARBA00061376"/>
    </source>
</evidence>
<dbReference type="EC" id="2.5.1.48" evidence="10"/>
<comment type="cofactor">
    <cofactor evidence="1">
        <name>pyridoxal 5'-phosphate</name>
        <dbReference type="ChEBI" id="CHEBI:597326"/>
    </cofactor>
</comment>
<dbReference type="PANTHER" id="PTHR42699">
    <property type="match status" value="1"/>
</dbReference>
<dbReference type="InterPro" id="IPR054542">
    <property type="entry name" value="Cys_met_metab_PP"/>
</dbReference>
<evidence type="ECO:0000256" key="3">
    <source>
        <dbReference type="ARBA" id="ARBA00022679"/>
    </source>
</evidence>
<evidence type="ECO:0000256" key="11">
    <source>
        <dbReference type="ARBA" id="ARBA00083849"/>
    </source>
</evidence>
<sequence length="694" mass="77844">MITQTVGDSIPPNTNHAVSVCLPTWEATVGYEEGDAVIVKAMTTGYPRFFIHKSVKKLCEVLSEKYAKDNETCLCFPSYSVAKRCREYVGVKVSSLENRAALPSSKVRILQLATCKPMTQEEIKFKRECKIAVVFVDKAYFRLLKEFWQHTGEIISSRLAEYVLHELFVVEKSSISLSQPHASSVHDGKETETNQDVIRDEEAFIETRFGRNLDFSFADEAKILIKKRIASKVVEKPTEEQIREDDGNTNQDNYDDNDDDDNNNNDNSDVANDGFFVQATEELLLDDTRTNVAGSTREIASTIQPEQIETVTSFLTSAVAADDNRRSLEINPEADVFLFPSGMASIFTAHRLLLNLDSLRVHRSRFNSTTPNCSGTTSPTSQPNLIGYGPPYKKTVMFGFPYTDTLSILRKFNHTYFLGNGDSSAMDELKKILQSGEQILALFIEAPSNPLLKMGDLAALRQLADIYGFYIVVDETVGGFVNIDVLPYADIVCSSLTKIFSGDSNVIAGSLVLNPKAKLYSFAQQFLIENKEYEDCLWCEDALYLERNSRDFIARTIKVNENTEHLLNNVLIPQQGKLIKKIFYPSLTSPETKENFDKVKCKTQGGYGGLFSLTFFEEGKARKFFNSLQLCKGPSLGTNFTLACPYAILAHYNELEEIAKYGVESNLVRVSVGLENKEELCRVFQHAIDIANKS</sequence>
<reference evidence="13 14" key="1">
    <citation type="submission" date="2020-07" db="EMBL/GenBank/DDBJ databases">
        <title>The yeast mating-type switching endonuclease HO is a domesticated member of an unorthodox homing genetic element family.</title>
        <authorList>
            <person name="Coughlan A.Y."/>
            <person name="Lombardi L."/>
            <person name="Braun-Galleani S."/>
            <person name="Martos A.R."/>
            <person name="Galeote V."/>
            <person name="Bigey F."/>
            <person name="Dequin S."/>
            <person name="Byrne K.P."/>
            <person name="Wolfe K.H."/>
        </authorList>
    </citation>
    <scope>NUCLEOTIDE SEQUENCE [LARGE SCALE GENOMIC DNA]</scope>
    <source>
        <strain evidence="13 14">NRRL Y-6702</strain>
    </source>
</reference>
<dbReference type="InterPro" id="IPR000277">
    <property type="entry name" value="Cys/Met-Metab_PyrdxlP-dep_enz"/>
</dbReference>
<dbReference type="FunFam" id="3.40.640.10:FF:000094">
    <property type="entry name" value="Probable cystathionine gamma-synthase"/>
    <property type="match status" value="1"/>
</dbReference>
<dbReference type="FunFam" id="3.90.1150.10:FF:000063">
    <property type="entry name" value="Probable cystathionine gamma-synthase"/>
    <property type="match status" value="1"/>
</dbReference>
<dbReference type="Pfam" id="PF01053">
    <property type="entry name" value="Cys_Met_Meta_PP"/>
    <property type="match status" value="1"/>
</dbReference>
<dbReference type="InterPro" id="IPR051750">
    <property type="entry name" value="Trans-sulfuration_enzymes"/>
</dbReference>
<keyword evidence="2" id="KW-0028">Amino-acid biosynthesis</keyword>
<dbReference type="InterPro" id="IPR015424">
    <property type="entry name" value="PyrdxlP-dep_Trfase"/>
</dbReference>
<organism evidence="13 14">
    <name type="scientific">Zygotorulaspora mrakii</name>
    <name type="common">Zygosaccharomyces mrakii</name>
    <dbReference type="NCBI Taxonomy" id="42260"/>
    <lineage>
        <taxon>Eukaryota</taxon>
        <taxon>Fungi</taxon>
        <taxon>Dikarya</taxon>
        <taxon>Ascomycota</taxon>
        <taxon>Saccharomycotina</taxon>
        <taxon>Saccharomycetes</taxon>
        <taxon>Saccharomycetales</taxon>
        <taxon>Saccharomycetaceae</taxon>
        <taxon>Zygotorulaspora</taxon>
    </lineage>
</organism>
<dbReference type="GeneID" id="59236812"/>
<name>A0A7H9B374_ZYGMR</name>
<evidence type="ECO:0000256" key="7">
    <source>
        <dbReference type="ARBA" id="ARBA00058439"/>
    </source>
</evidence>
<dbReference type="Proteomes" id="UP000509704">
    <property type="component" value="Chromosome 5"/>
</dbReference>
<evidence type="ECO:0000256" key="12">
    <source>
        <dbReference type="SAM" id="MobiDB-lite"/>
    </source>
</evidence>
<accession>A0A7H9B374</accession>
<keyword evidence="14" id="KW-1185">Reference proteome</keyword>
<evidence type="ECO:0000256" key="8">
    <source>
        <dbReference type="ARBA" id="ARBA00060510"/>
    </source>
</evidence>
<dbReference type="GO" id="GO:0009086">
    <property type="term" value="P:methionine biosynthetic process"/>
    <property type="evidence" value="ECO:0007669"/>
    <property type="project" value="UniProtKB-KW"/>
</dbReference>
<evidence type="ECO:0000256" key="1">
    <source>
        <dbReference type="ARBA" id="ARBA00001933"/>
    </source>
</evidence>
<proteinExistence type="inferred from homology"/>